<dbReference type="STRING" id="1802737.A2832_00970"/>
<evidence type="ECO:0000313" key="2">
    <source>
        <dbReference type="Proteomes" id="UP000178538"/>
    </source>
</evidence>
<dbReference type="EMBL" id="MHVG01000024">
    <property type="protein sequence ID" value="OHA89846.1"/>
    <property type="molecule type" value="Genomic_DNA"/>
</dbReference>
<protein>
    <submittedName>
        <fullName evidence="1">Uncharacterized protein</fullName>
    </submittedName>
</protein>
<gene>
    <name evidence="1" type="ORF">A2832_00970</name>
</gene>
<accession>A0A1G2SXT3</accession>
<proteinExistence type="predicted"/>
<name>A0A1G2SXT3_9BACT</name>
<dbReference type="Proteomes" id="UP000178538">
    <property type="component" value="Unassembled WGS sequence"/>
</dbReference>
<reference evidence="1 2" key="1">
    <citation type="journal article" date="2016" name="Nat. Commun.">
        <title>Thousands of microbial genomes shed light on interconnected biogeochemical processes in an aquifer system.</title>
        <authorList>
            <person name="Anantharaman K."/>
            <person name="Brown C.T."/>
            <person name="Hug L.A."/>
            <person name="Sharon I."/>
            <person name="Castelle C.J."/>
            <person name="Probst A.J."/>
            <person name="Thomas B.C."/>
            <person name="Singh A."/>
            <person name="Wilkins M.J."/>
            <person name="Karaoz U."/>
            <person name="Brodie E.L."/>
            <person name="Williams K.H."/>
            <person name="Hubbard S.S."/>
            <person name="Banfield J.F."/>
        </authorList>
    </citation>
    <scope>NUCLEOTIDE SEQUENCE [LARGE SCALE GENOMIC DNA]</scope>
</reference>
<sequence length="90" mass="10877">MYIKYDYLTKEQRSAYESLKDSLRSNPIEVPKKLRDRLEEINRFFCPNNKRMSELEKEEFDSLLNFTEDTFARYVVSVDTDTTLEWPPLE</sequence>
<evidence type="ECO:0000313" key="1">
    <source>
        <dbReference type="EMBL" id="OHA89846.1"/>
    </source>
</evidence>
<dbReference type="AlphaFoldDB" id="A0A1G2SXT3"/>
<comment type="caution">
    <text evidence="1">The sequence shown here is derived from an EMBL/GenBank/DDBJ whole genome shotgun (WGS) entry which is preliminary data.</text>
</comment>
<organism evidence="1 2">
    <name type="scientific">Candidatus Zambryskibacteria bacterium RIFCSPHIGHO2_01_FULL_44_22b</name>
    <dbReference type="NCBI Taxonomy" id="1802737"/>
    <lineage>
        <taxon>Bacteria</taxon>
        <taxon>Candidatus Zambryskiibacteriota</taxon>
    </lineage>
</organism>